<dbReference type="Proteomes" id="UP000823771">
    <property type="component" value="Unassembled WGS sequence"/>
</dbReference>
<evidence type="ECO:0000259" key="3">
    <source>
        <dbReference type="Pfam" id="PF06580"/>
    </source>
</evidence>
<evidence type="ECO:0000256" key="1">
    <source>
        <dbReference type="SAM" id="Coils"/>
    </source>
</evidence>
<evidence type="ECO:0000313" key="5">
    <source>
        <dbReference type="Proteomes" id="UP000823771"/>
    </source>
</evidence>
<dbReference type="AlphaFoldDB" id="A0A9D9NMU7"/>
<dbReference type="GO" id="GO:0016020">
    <property type="term" value="C:membrane"/>
    <property type="evidence" value="ECO:0007669"/>
    <property type="project" value="InterPro"/>
</dbReference>
<feature type="transmembrane region" description="Helical" evidence="2">
    <location>
        <begin position="43"/>
        <end position="64"/>
    </location>
</feature>
<feature type="transmembrane region" description="Helical" evidence="2">
    <location>
        <begin position="12"/>
        <end position="31"/>
    </location>
</feature>
<feature type="domain" description="Signal transduction histidine kinase internal region" evidence="3">
    <location>
        <begin position="167"/>
        <end position="245"/>
    </location>
</feature>
<dbReference type="GO" id="GO:0000155">
    <property type="term" value="F:phosphorelay sensor kinase activity"/>
    <property type="evidence" value="ECO:0007669"/>
    <property type="project" value="InterPro"/>
</dbReference>
<dbReference type="EMBL" id="JADILZ010000078">
    <property type="protein sequence ID" value="MBO8478848.1"/>
    <property type="molecule type" value="Genomic_DNA"/>
</dbReference>
<name>A0A9D9NMU7_9BACT</name>
<feature type="coiled-coil region" evidence="1">
    <location>
        <begin position="143"/>
        <end position="175"/>
    </location>
</feature>
<feature type="transmembrane region" description="Helical" evidence="2">
    <location>
        <begin position="119"/>
        <end position="140"/>
    </location>
</feature>
<evidence type="ECO:0000256" key="2">
    <source>
        <dbReference type="SAM" id="Phobius"/>
    </source>
</evidence>
<proteinExistence type="predicted"/>
<keyword evidence="4" id="KW-0808">Transferase</keyword>
<dbReference type="Pfam" id="PF06580">
    <property type="entry name" value="His_kinase"/>
    <property type="match status" value="1"/>
</dbReference>
<keyword evidence="2" id="KW-1133">Transmembrane helix</keyword>
<reference evidence="4" key="2">
    <citation type="journal article" date="2021" name="PeerJ">
        <title>Extensive microbial diversity within the chicken gut microbiome revealed by metagenomics and culture.</title>
        <authorList>
            <person name="Gilroy R."/>
            <person name="Ravi A."/>
            <person name="Getino M."/>
            <person name="Pursley I."/>
            <person name="Horton D.L."/>
            <person name="Alikhan N.F."/>
            <person name="Baker D."/>
            <person name="Gharbi K."/>
            <person name="Hall N."/>
            <person name="Watson M."/>
            <person name="Adriaenssens E.M."/>
            <person name="Foster-Nyarko E."/>
            <person name="Jarju S."/>
            <person name="Secka A."/>
            <person name="Antonio M."/>
            <person name="Oren A."/>
            <person name="Chaudhuri R.R."/>
            <person name="La Ragione R."/>
            <person name="Hildebrand F."/>
            <person name="Pallen M.J."/>
        </authorList>
    </citation>
    <scope>NUCLEOTIDE SEQUENCE</scope>
    <source>
        <strain evidence="4">2478</strain>
    </source>
</reference>
<dbReference type="PANTHER" id="PTHR34220">
    <property type="entry name" value="SENSOR HISTIDINE KINASE YPDA"/>
    <property type="match status" value="1"/>
</dbReference>
<keyword evidence="1" id="KW-0175">Coiled coil</keyword>
<feature type="transmembrane region" description="Helical" evidence="2">
    <location>
        <begin position="76"/>
        <end position="99"/>
    </location>
</feature>
<dbReference type="PANTHER" id="PTHR34220:SF7">
    <property type="entry name" value="SENSOR HISTIDINE KINASE YPDA"/>
    <property type="match status" value="1"/>
</dbReference>
<dbReference type="InterPro" id="IPR010559">
    <property type="entry name" value="Sig_transdc_His_kin_internal"/>
</dbReference>
<dbReference type="InterPro" id="IPR050640">
    <property type="entry name" value="Bact_2-comp_sensor_kinase"/>
</dbReference>
<organism evidence="4 5">
    <name type="scientific">Candidatus Cryptobacteroides excrementipullorum</name>
    <dbReference type="NCBI Taxonomy" id="2840761"/>
    <lineage>
        <taxon>Bacteria</taxon>
        <taxon>Pseudomonadati</taxon>
        <taxon>Bacteroidota</taxon>
        <taxon>Bacteroidia</taxon>
        <taxon>Bacteroidales</taxon>
        <taxon>Candidatus Cryptobacteroides</taxon>
    </lineage>
</organism>
<protein>
    <submittedName>
        <fullName evidence="4">Sensor histidine kinase</fullName>
    </submittedName>
</protein>
<dbReference type="InterPro" id="IPR036890">
    <property type="entry name" value="HATPase_C_sf"/>
</dbReference>
<keyword evidence="4" id="KW-0418">Kinase</keyword>
<evidence type="ECO:0000313" key="4">
    <source>
        <dbReference type="EMBL" id="MBO8478848.1"/>
    </source>
</evidence>
<dbReference type="SUPFAM" id="SSF55874">
    <property type="entry name" value="ATPase domain of HSP90 chaperone/DNA topoisomerase II/histidine kinase"/>
    <property type="match status" value="1"/>
</dbReference>
<keyword evidence="2" id="KW-0812">Transmembrane</keyword>
<accession>A0A9D9NMU7</accession>
<dbReference type="Gene3D" id="3.30.565.10">
    <property type="entry name" value="Histidine kinase-like ATPase, C-terminal domain"/>
    <property type="match status" value="1"/>
</dbReference>
<keyword evidence="2" id="KW-0472">Membrane</keyword>
<sequence>MDNISKDIRFIEPVIHILVWAVFFGFPLLLMTNESSEIDWNRMLHHTIVPVSFCIVFYLNYFLFIPRFLFRDSTRLWVIINIVTVLLSGVVMQMCQVYLRPPEMPGSAPHFRFNPGILFFLRDVFSLVLVVGIAAAVQLGRRWMRAERARREAEKQVIEAERRRTEAELKNLRNQLNPHFLLNTLNNIYALIAFDTDRAQATVSDLSRLLRYVLYDNQQDTVPLSKEIDFIRNYIALMRIRLTDDVTLTTDIEVSDDSRTEIAPLLFISLIENAFKHGVAPVGRSFISVSISETPEEIRCDIANSCHPKASSDKSGSGIGLEHLRKRLGLIYPGRYEWNYGPYTDRSVYRSVLIIKK</sequence>
<reference evidence="4" key="1">
    <citation type="submission" date="2020-10" db="EMBL/GenBank/DDBJ databases">
        <authorList>
            <person name="Gilroy R."/>
        </authorList>
    </citation>
    <scope>NUCLEOTIDE SEQUENCE</scope>
    <source>
        <strain evidence="4">2478</strain>
    </source>
</reference>
<comment type="caution">
    <text evidence="4">The sequence shown here is derived from an EMBL/GenBank/DDBJ whole genome shotgun (WGS) entry which is preliminary data.</text>
</comment>
<gene>
    <name evidence="4" type="ORF">IAB80_08175</name>
</gene>